<feature type="domain" description="PRC-barrel" evidence="2">
    <location>
        <begin position="46"/>
        <end position="113"/>
    </location>
</feature>
<feature type="chain" id="PRO_5031351916" evidence="1">
    <location>
        <begin position="26"/>
        <end position="140"/>
    </location>
</feature>
<dbReference type="InterPro" id="IPR027275">
    <property type="entry name" value="PRC-brl_dom"/>
</dbReference>
<evidence type="ECO:0000259" key="2">
    <source>
        <dbReference type="Pfam" id="PF05239"/>
    </source>
</evidence>
<dbReference type="AlphaFoldDB" id="A0A7Z0RVW1"/>
<name>A0A7Z0RVW1_9GAMM</name>
<protein>
    <submittedName>
        <fullName evidence="3">PRC-barrel domain-containing protein</fullName>
    </submittedName>
</protein>
<dbReference type="Pfam" id="PF05239">
    <property type="entry name" value="PRC"/>
    <property type="match status" value="1"/>
</dbReference>
<evidence type="ECO:0000313" key="4">
    <source>
        <dbReference type="Proteomes" id="UP000586119"/>
    </source>
</evidence>
<dbReference type="PANTHER" id="PTHR36505">
    <property type="entry name" value="BLR1072 PROTEIN"/>
    <property type="match status" value="1"/>
</dbReference>
<dbReference type="SUPFAM" id="SSF50346">
    <property type="entry name" value="PRC-barrel domain"/>
    <property type="match status" value="1"/>
</dbReference>
<organism evidence="3 4">
    <name type="scientific">Vreelandella salicampi</name>
    <dbReference type="NCBI Taxonomy" id="1449798"/>
    <lineage>
        <taxon>Bacteria</taxon>
        <taxon>Pseudomonadati</taxon>
        <taxon>Pseudomonadota</taxon>
        <taxon>Gammaproteobacteria</taxon>
        <taxon>Oceanospirillales</taxon>
        <taxon>Halomonadaceae</taxon>
        <taxon>Vreelandella</taxon>
    </lineage>
</organism>
<accession>A0A7Z0RVW1</accession>
<feature type="signal peptide" evidence="1">
    <location>
        <begin position="1"/>
        <end position="25"/>
    </location>
</feature>
<reference evidence="3 4" key="1">
    <citation type="journal article" date="2015" name="Int. J. Syst. Evol. Microbiol.">
        <title>Halomonas salicampi sp. nov., a halotolerant and alkalitolerant bacterium isolated from a saltern soil.</title>
        <authorList>
            <person name="Lee J.C."/>
            <person name="Kim Y.S."/>
            <person name="Yun B.S."/>
            <person name="Whang K.S."/>
        </authorList>
    </citation>
    <scope>NUCLEOTIDE SEQUENCE [LARGE SCALE GENOMIC DNA]</scope>
    <source>
        <strain evidence="3 4">BH103</strain>
    </source>
</reference>
<comment type="caution">
    <text evidence="3">The sequence shown here is derived from an EMBL/GenBank/DDBJ whole genome shotgun (WGS) entry which is preliminary data.</text>
</comment>
<dbReference type="EMBL" id="JACCDF010000014">
    <property type="protein sequence ID" value="NYS62019.1"/>
    <property type="molecule type" value="Genomic_DNA"/>
</dbReference>
<gene>
    <name evidence="3" type="ORF">HZS81_14775</name>
</gene>
<sequence>MKKLKTFILSAAIAPAFALSTTAMAENDDAMKENGEQLMSSKPTGAFYADDVIGEAIKHRSSEEMIGEVQDLIIGEDGRIIGVVVKTSGFLGLGGQEAGINWEHIERTMEDDEAVLYTEIEEEALREAPEFERDEDESDS</sequence>
<keyword evidence="4" id="KW-1185">Reference proteome</keyword>
<dbReference type="Proteomes" id="UP000586119">
    <property type="component" value="Unassembled WGS sequence"/>
</dbReference>
<dbReference type="Gene3D" id="2.30.30.240">
    <property type="entry name" value="PRC-barrel domain"/>
    <property type="match status" value="1"/>
</dbReference>
<proteinExistence type="predicted"/>
<keyword evidence="1" id="KW-0732">Signal</keyword>
<dbReference type="InterPro" id="IPR011033">
    <property type="entry name" value="PRC_barrel-like_sf"/>
</dbReference>
<dbReference type="PANTHER" id="PTHR36505:SF1">
    <property type="entry name" value="BLR1072 PROTEIN"/>
    <property type="match status" value="1"/>
</dbReference>
<evidence type="ECO:0000313" key="3">
    <source>
        <dbReference type="EMBL" id="NYS62019.1"/>
    </source>
</evidence>
<dbReference type="RefSeq" id="WP_179931282.1">
    <property type="nucleotide sequence ID" value="NZ_JACCDF010000014.1"/>
</dbReference>
<evidence type="ECO:0000256" key="1">
    <source>
        <dbReference type="SAM" id="SignalP"/>
    </source>
</evidence>